<dbReference type="CDD" id="cd22823">
    <property type="entry name" value="Gal_Rha_Lectin"/>
    <property type="match status" value="1"/>
</dbReference>
<feature type="region of interest" description="Disordered" evidence="1">
    <location>
        <begin position="1365"/>
        <end position="1391"/>
    </location>
</feature>
<feature type="region of interest" description="Disordered" evidence="1">
    <location>
        <begin position="1035"/>
        <end position="1064"/>
    </location>
</feature>
<protein>
    <recommendedName>
        <fullName evidence="5">CUB domain-containing protein</fullName>
    </recommendedName>
</protein>
<dbReference type="EMBL" id="JXXN02001936">
    <property type="protein sequence ID" value="THD23804.1"/>
    <property type="molecule type" value="Genomic_DNA"/>
</dbReference>
<dbReference type="InterPro" id="IPR043159">
    <property type="entry name" value="Lectin_gal-bd_sf"/>
</dbReference>
<feature type="compositionally biased region" description="Low complexity" evidence="1">
    <location>
        <begin position="1213"/>
        <end position="1224"/>
    </location>
</feature>
<evidence type="ECO:0008006" key="5">
    <source>
        <dbReference type="Google" id="ProtNLM"/>
    </source>
</evidence>
<feature type="region of interest" description="Disordered" evidence="1">
    <location>
        <begin position="1281"/>
        <end position="1313"/>
    </location>
</feature>
<feature type="region of interest" description="Disordered" evidence="1">
    <location>
        <begin position="1421"/>
        <end position="1482"/>
    </location>
</feature>
<feature type="compositionally biased region" description="Polar residues" evidence="1">
    <location>
        <begin position="792"/>
        <end position="803"/>
    </location>
</feature>
<feature type="chain" id="PRO_5020021041" description="CUB domain-containing protein" evidence="2">
    <location>
        <begin position="24"/>
        <end position="1482"/>
    </location>
</feature>
<feature type="compositionally biased region" description="Polar residues" evidence="1">
    <location>
        <begin position="1039"/>
        <end position="1054"/>
    </location>
</feature>
<feature type="compositionally biased region" description="Polar residues" evidence="1">
    <location>
        <begin position="671"/>
        <end position="687"/>
    </location>
</feature>
<evidence type="ECO:0000313" key="3">
    <source>
        <dbReference type="EMBL" id="THD23804.1"/>
    </source>
</evidence>
<evidence type="ECO:0000313" key="4">
    <source>
        <dbReference type="Proteomes" id="UP000230066"/>
    </source>
</evidence>
<evidence type="ECO:0000256" key="1">
    <source>
        <dbReference type="SAM" id="MobiDB-lite"/>
    </source>
</evidence>
<accession>A0A4E0RBH3</accession>
<feature type="region of interest" description="Disordered" evidence="1">
    <location>
        <begin position="1150"/>
        <end position="1176"/>
    </location>
</feature>
<feature type="signal peptide" evidence="2">
    <location>
        <begin position="1"/>
        <end position="23"/>
    </location>
</feature>
<proteinExistence type="predicted"/>
<feature type="region of interest" description="Disordered" evidence="1">
    <location>
        <begin position="1108"/>
        <end position="1138"/>
    </location>
</feature>
<feature type="region of interest" description="Disordered" evidence="1">
    <location>
        <begin position="792"/>
        <end position="839"/>
    </location>
</feature>
<evidence type="ECO:0000256" key="2">
    <source>
        <dbReference type="SAM" id="SignalP"/>
    </source>
</evidence>
<organism evidence="3 4">
    <name type="scientific">Fasciola hepatica</name>
    <name type="common">Liver fluke</name>
    <dbReference type="NCBI Taxonomy" id="6192"/>
    <lineage>
        <taxon>Eukaryota</taxon>
        <taxon>Metazoa</taxon>
        <taxon>Spiralia</taxon>
        <taxon>Lophotrochozoa</taxon>
        <taxon>Platyhelminthes</taxon>
        <taxon>Trematoda</taxon>
        <taxon>Digenea</taxon>
        <taxon>Plagiorchiida</taxon>
        <taxon>Echinostomata</taxon>
        <taxon>Echinostomatoidea</taxon>
        <taxon>Fasciolidae</taxon>
        <taxon>Fasciola</taxon>
    </lineage>
</organism>
<gene>
    <name evidence="3" type="ORF">D915_005589</name>
</gene>
<reference evidence="3" key="1">
    <citation type="submission" date="2019-03" db="EMBL/GenBank/DDBJ databases">
        <title>Improved annotation for the trematode Fasciola hepatica.</title>
        <authorList>
            <person name="Choi Y.-J."/>
            <person name="Martin J."/>
            <person name="Mitreva M."/>
        </authorList>
    </citation>
    <scope>NUCLEOTIDE SEQUENCE [LARGE SCALE GENOMIC DNA]</scope>
</reference>
<feature type="region of interest" description="Disordered" evidence="1">
    <location>
        <begin position="1191"/>
        <end position="1230"/>
    </location>
</feature>
<feature type="compositionally biased region" description="Polar residues" evidence="1">
    <location>
        <begin position="1297"/>
        <end position="1313"/>
    </location>
</feature>
<dbReference type="Gene3D" id="2.60.120.740">
    <property type="match status" value="1"/>
</dbReference>
<feature type="region of interest" description="Disordered" evidence="1">
    <location>
        <begin position="668"/>
        <end position="687"/>
    </location>
</feature>
<dbReference type="Proteomes" id="UP000230066">
    <property type="component" value="Unassembled WGS sequence"/>
</dbReference>
<keyword evidence="2" id="KW-0732">Signal</keyword>
<sequence>MSAVVLVKYVVILLSIFICKVQCGWKLSSYGDKLNVHCGPHSKVVVHDAHFGFFDTTTFETTGNHSLTDDQFDCWTDVSTFISNLCSGLSSCETNVHYSIGLSQTALIRKCLLADSLKPSLFVKYDCISDTLFTKISPESHVDVERVGGYLSTIDYADSLHGGTEWRSHLAEALCNAEHPHLPMQFFLPAPKPKYQTDAVAFVIRLKDINLTPPAGKTQSSGPHRDRYVLSTKLDCLKPEKPCHQDYLEISAKLPKISRASGKIGGSGDGGETDTEPLLPIARFCLVNASASASVESDVAQKSAAEGETDDVFNGELVFGHGSSPDRRVFGPLPPAVGLQFTSNLNLLNTDPNLLPGKGILLEYIALFCTPINVPTGNGSVEYRFKSDAHSTVAYAEISCPPNSWLEPQKPPELDYESSIPAGTAQSAWWLQRKRVATHICDHHQRFWEPYPIPTACLTESELSAFVANVEMLRRKPLVTPKPMPTVHPVDFGPQNRTGADSAVWYAATSVPGSDLSALIAPSMESVNENRLHTGTSVAISAVLGFIVCVLVVLLIVCSLRHKFGAQYNKTVSFPSMPDRLTRSSSVFNPSMHSVYPTINSVEWCRKLGRSRWDLFKPWRTHTWSQNLSGTYPDLPRQTVSHGTVFTGQKSPETVILRGDSMPFRRVPQHPSGQSSFSLVPGTPQTQPLDSPQPIINGSPWLRTTSTTQLTQQPATYMNSSGEVFNPLDAYPFNHPWWQPWRRSLKKQRRLYMHLQRRREAEYQSQRRLMESGVISNGSSSQICLPASNSGLVHSNSRESNSLVDPRNLVVPNPDRPLSQRTTGSSRTFTTSDGGTITPGGVENGVKSAQATQQLTNHQPRFAYTNWDLNDGIPPQSICAQPYQEVQPIVDRPPSVAGDTLPWKSTPTAASKSFSNGLRRFSSFLRNLNGSLTPPRSATRRSHSQLINQLHPHSMSTLDSTNYFQGGPLTDAANQNSAALGRITCFPFTPNHTGFSRAKSESGSVRLGRSAAGLRSLFNIPIPRDSGNTYNLDVDDSTNGDPMSASTETPTKTSVIYRPPSGSKPDEWAQFSDWASATTVTPDRSQISIMTHLYSPWSTGAPHVYPTRAVPPIPTTQSNPTHYPVPQPNSNPHYNDPYLEPLSVKRLRVESTTGGAGAKPSHSSDSDRQPSATSSAISSLVFADSVVDGDLEPDSYSTSQRTVPACPAPTVTSSSNGRPSNNSPMISTAGTSRGLDYVTYDLTRSGTVGGLTASNIPNSTGLKRPSGLEGELLATQLETNAIQAGEPPGPYRRPKRNINQSGNGSSRPSSDAMISNHYYDANEFGFVYPDSSTPVAPIPPPRVDLILPRLAPPIQATFWNSTSIAGSGRGQLRPDTTSFAQPNRRFGPIARGEFGSMDSLYETVDQYPGQQNADAILQPDRGNQLTVPTPSVNSGQSSNPASPWPSQDTLLQRQRMALPPTPDSPEFMRAPMATGDEVSDTE</sequence>
<comment type="caution">
    <text evidence="3">The sequence shown here is derived from an EMBL/GenBank/DDBJ whole genome shotgun (WGS) entry which is preliminary data.</text>
</comment>
<feature type="compositionally biased region" description="Low complexity" evidence="1">
    <location>
        <begin position="822"/>
        <end position="836"/>
    </location>
</feature>
<feature type="compositionally biased region" description="Polar residues" evidence="1">
    <location>
        <begin position="1421"/>
        <end position="1452"/>
    </location>
</feature>
<keyword evidence="4" id="KW-1185">Reference proteome</keyword>
<name>A0A4E0RBH3_FASHE</name>